<sequence length="485" mass="52622">MSQNQMNNALQQLRKKRRKKWIISLAVLLALGGGGAAIYSSMHKSAPEMAAIPNEAIVVKRGDITETLSVTGTVKASKEVNLNFNSTSTDKLAEVNVKVGDQVKKGQLLARLNDTEAKLQIQNAEDTLRMARSKLAEATKGPKETEVELQELNVQKAAKALENAKKSYDLQEAEERLKTAKSDLELARKTYEDQKFLNESGAVSAKEMAEAEQAWEKAQASYDATELQVRKTRDQIESSIEDAELSYRTAQLELKKLKAPPEADTLENLRIDISRAETDLEQKRSELNKLQITAPWDGVILKVNGDVGTSPTAPFIVMNNSNSNDLKIATKINQSDIVKVKTGQKAILTTTAYPGEEFAGTVTFISPEVATEEGVNAYPAEISISNLDNKLKTGMIMNIAIELSKRENVLFVPVTAIQSDGGADGVYVAADPSNTSVFEFKPVELGLYTTDRVELKSGVNEGDTVVIPAPGGAGMMDASGGAVFP</sequence>
<evidence type="ECO:0000313" key="7">
    <source>
        <dbReference type="EMBL" id="MUG21947.1"/>
    </source>
</evidence>
<dbReference type="PANTHER" id="PTHR32347">
    <property type="entry name" value="EFFLUX SYSTEM COMPONENT YKNX-RELATED"/>
    <property type="match status" value="1"/>
</dbReference>
<dbReference type="Proteomes" id="UP000029278">
    <property type="component" value="Unassembled WGS sequence"/>
</dbReference>
<accession>A0A090ZI35</accession>
<dbReference type="InterPro" id="IPR050465">
    <property type="entry name" value="UPF0194_transport"/>
</dbReference>
<dbReference type="Gene3D" id="1.20.1600.10">
    <property type="entry name" value="Outer membrane efflux proteins (OEP)"/>
    <property type="match status" value="1"/>
</dbReference>
<evidence type="ECO:0000256" key="3">
    <source>
        <dbReference type="ARBA" id="ARBA00023054"/>
    </source>
</evidence>
<dbReference type="Gene3D" id="2.40.50.100">
    <property type="match status" value="1"/>
</dbReference>
<dbReference type="PATRIC" id="fig|44252.3.peg.1381"/>
<gene>
    <name evidence="6" type="ORF">DJ90_924</name>
    <name evidence="7" type="ORF">GNQ08_05825</name>
</gene>
<dbReference type="PANTHER" id="PTHR32347:SF14">
    <property type="entry name" value="EFFLUX SYSTEM COMPONENT YKNX-RELATED"/>
    <property type="match status" value="1"/>
</dbReference>
<dbReference type="EMBL" id="JMQA01000018">
    <property type="protein sequence ID" value="KFN10287.1"/>
    <property type="molecule type" value="Genomic_DNA"/>
</dbReference>
<keyword evidence="3 4" id="KW-0175">Coiled coil</keyword>
<dbReference type="RefSeq" id="WP_036620020.1">
    <property type="nucleotide sequence ID" value="NZ_BGML01000011.1"/>
</dbReference>
<dbReference type="GO" id="GO:0016020">
    <property type="term" value="C:membrane"/>
    <property type="evidence" value="ECO:0007669"/>
    <property type="project" value="InterPro"/>
</dbReference>
<evidence type="ECO:0000313" key="8">
    <source>
        <dbReference type="Proteomes" id="UP000029278"/>
    </source>
</evidence>
<comment type="similarity">
    <text evidence="2">Belongs to the membrane fusion protein (MFP) (TC 8.A.1) family.</text>
</comment>
<organism evidence="6 8">
    <name type="scientific">Paenibacillus macerans</name>
    <name type="common">Bacillus macerans</name>
    <dbReference type="NCBI Taxonomy" id="44252"/>
    <lineage>
        <taxon>Bacteria</taxon>
        <taxon>Bacillati</taxon>
        <taxon>Bacillota</taxon>
        <taxon>Bacilli</taxon>
        <taxon>Bacillales</taxon>
        <taxon>Paenibacillaceae</taxon>
        <taxon>Paenibacillus</taxon>
    </lineage>
</organism>
<dbReference type="Pfam" id="PF25990">
    <property type="entry name" value="Beta-barrel_YknX"/>
    <property type="match status" value="1"/>
</dbReference>
<dbReference type="SUPFAM" id="SSF111369">
    <property type="entry name" value="HlyD-like secretion proteins"/>
    <property type="match status" value="1"/>
</dbReference>
<evidence type="ECO:0000256" key="2">
    <source>
        <dbReference type="ARBA" id="ARBA00009477"/>
    </source>
</evidence>
<dbReference type="GO" id="GO:0022857">
    <property type="term" value="F:transmembrane transporter activity"/>
    <property type="evidence" value="ECO:0007669"/>
    <property type="project" value="InterPro"/>
</dbReference>
<dbReference type="EMBL" id="WNZZ01000003">
    <property type="protein sequence ID" value="MUG21947.1"/>
    <property type="molecule type" value="Genomic_DNA"/>
</dbReference>
<dbReference type="Proteomes" id="UP000442469">
    <property type="component" value="Unassembled WGS sequence"/>
</dbReference>
<dbReference type="AlphaFoldDB" id="A0A090ZI35"/>
<dbReference type="PRINTS" id="PR01490">
    <property type="entry name" value="RTXTOXIND"/>
</dbReference>
<reference evidence="7 9" key="2">
    <citation type="submission" date="2019-11" db="EMBL/GenBank/DDBJ databases">
        <title>Draft genome sequences of five Paenibacillus species of dairy origin.</title>
        <authorList>
            <person name="Olajide A.M."/>
            <person name="Chen S."/>
            <person name="Lapointe G."/>
        </authorList>
    </citation>
    <scope>NUCLEOTIDE SEQUENCE [LARGE SCALE GENOMIC DNA]</scope>
    <source>
        <strain evidence="7 9">3CT49</strain>
    </source>
</reference>
<comment type="caution">
    <text evidence="6">The sequence shown here is derived from an EMBL/GenBank/DDBJ whole genome shotgun (WGS) entry which is preliminary data.</text>
</comment>
<dbReference type="SUPFAM" id="SSF56954">
    <property type="entry name" value="Outer membrane efflux proteins (OEP)"/>
    <property type="match status" value="1"/>
</dbReference>
<dbReference type="HOGENOM" id="CLU_018816_14_2_9"/>
<dbReference type="NCBIfam" id="TIGR01730">
    <property type="entry name" value="RND_mfp"/>
    <property type="match status" value="1"/>
</dbReference>
<evidence type="ECO:0000313" key="9">
    <source>
        <dbReference type="Proteomes" id="UP000442469"/>
    </source>
</evidence>
<dbReference type="STRING" id="44252.DJ90_924"/>
<proteinExistence type="inferred from homology"/>
<evidence type="ECO:0000256" key="1">
    <source>
        <dbReference type="ARBA" id="ARBA00004196"/>
    </source>
</evidence>
<dbReference type="InterPro" id="IPR058636">
    <property type="entry name" value="Beta-barrel_YknX"/>
</dbReference>
<evidence type="ECO:0000313" key="6">
    <source>
        <dbReference type="EMBL" id="KFN10287.1"/>
    </source>
</evidence>
<dbReference type="Gene3D" id="2.40.30.170">
    <property type="match status" value="1"/>
</dbReference>
<comment type="subcellular location">
    <subcellularLocation>
        <location evidence="1">Cell envelope</location>
    </subcellularLocation>
</comment>
<keyword evidence="8" id="KW-1185">Reference proteome</keyword>
<feature type="domain" description="YknX-like beta-barrel" evidence="5">
    <location>
        <begin position="326"/>
        <end position="401"/>
    </location>
</feature>
<dbReference type="OrthoDB" id="9765657at2"/>
<feature type="coiled-coil region" evidence="4">
    <location>
        <begin position="105"/>
        <end position="293"/>
    </location>
</feature>
<dbReference type="GeneID" id="77011672"/>
<dbReference type="Gene3D" id="2.40.420.20">
    <property type="match status" value="1"/>
</dbReference>
<reference evidence="6 8" key="1">
    <citation type="submission" date="2014-04" db="EMBL/GenBank/DDBJ databases">
        <authorList>
            <person name="Bishop-Lilly K.A."/>
            <person name="Broomall S.M."/>
            <person name="Chain P.S."/>
            <person name="Chertkov O."/>
            <person name="Coyne S.R."/>
            <person name="Daligault H.E."/>
            <person name="Davenport K.W."/>
            <person name="Erkkila T."/>
            <person name="Frey K.G."/>
            <person name="Gibbons H.S."/>
            <person name="Gu W."/>
            <person name="Jaissle J."/>
            <person name="Johnson S.L."/>
            <person name="Koroleva G.I."/>
            <person name="Ladner J.T."/>
            <person name="Lo C.-C."/>
            <person name="Minogue T.D."/>
            <person name="Munk C."/>
            <person name="Palacios G.F."/>
            <person name="Redden C.L."/>
            <person name="Rosenzweig C.N."/>
            <person name="Scholz M.B."/>
            <person name="Teshima H."/>
            <person name="Xu Y."/>
        </authorList>
    </citation>
    <scope>NUCLEOTIDE SEQUENCE [LARGE SCALE GENOMIC DNA]</scope>
    <source>
        <strain evidence="6 8">8244</strain>
    </source>
</reference>
<protein>
    <submittedName>
        <fullName evidence="7">Efflux RND transporter periplasmic adaptor subunit</fullName>
    </submittedName>
    <submittedName>
        <fullName evidence="6">Efflux transporter, RND family, MFP subunit</fullName>
    </submittedName>
</protein>
<dbReference type="InterPro" id="IPR006143">
    <property type="entry name" value="RND_pump_MFP"/>
</dbReference>
<evidence type="ECO:0000259" key="5">
    <source>
        <dbReference type="Pfam" id="PF25990"/>
    </source>
</evidence>
<dbReference type="GO" id="GO:0030313">
    <property type="term" value="C:cell envelope"/>
    <property type="evidence" value="ECO:0007669"/>
    <property type="project" value="UniProtKB-SubCell"/>
</dbReference>
<name>A0A090ZI35_PAEMA</name>
<evidence type="ECO:0000256" key="4">
    <source>
        <dbReference type="SAM" id="Coils"/>
    </source>
</evidence>